<proteinExistence type="predicted"/>
<reference evidence="1 2" key="1">
    <citation type="submission" date="2020-08" db="EMBL/GenBank/DDBJ databases">
        <title>Genome sequence of Nocardioides mesophilus KACC 16243T.</title>
        <authorList>
            <person name="Hyun D.-W."/>
            <person name="Bae J.-W."/>
        </authorList>
    </citation>
    <scope>NUCLEOTIDE SEQUENCE [LARGE SCALE GENOMIC DNA]</scope>
    <source>
        <strain evidence="1 2">KACC 16243</strain>
    </source>
</reference>
<dbReference type="InterPro" id="IPR014917">
    <property type="entry name" value="DUF1800"/>
</dbReference>
<name>A0A7G9REP2_9ACTN</name>
<dbReference type="KEGG" id="nmes:H9L09_06730"/>
<dbReference type="Pfam" id="PF08811">
    <property type="entry name" value="DUF1800"/>
    <property type="match status" value="1"/>
</dbReference>
<accession>A0A7G9REP2</accession>
<evidence type="ECO:0000313" key="1">
    <source>
        <dbReference type="EMBL" id="QNN54067.1"/>
    </source>
</evidence>
<organism evidence="1 2">
    <name type="scientific">Nocardioides mesophilus</name>
    <dbReference type="NCBI Taxonomy" id="433659"/>
    <lineage>
        <taxon>Bacteria</taxon>
        <taxon>Bacillati</taxon>
        <taxon>Actinomycetota</taxon>
        <taxon>Actinomycetes</taxon>
        <taxon>Propionibacteriales</taxon>
        <taxon>Nocardioidaceae</taxon>
        <taxon>Nocardioides</taxon>
    </lineage>
</organism>
<keyword evidence="2" id="KW-1185">Reference proteome</keyword>
<dbReference type="EMBL" id="CP060713">
    <property type="protein sequence ID" value="QNN54067.1"/>
    <property type="molecule type" value="Genomic_DNA"/>
</dbReference>
<protein>
    <submittedName>
        <fullName evidence="1">DUF1800 family protein</fullName>
    </submittedName>
</protein>
<gene>
    <name evidence="1" type="ORF">H9L09_06730</name>
</gene>
<evidence type="ECO:0000313" key="2">
    <source>
        <dbReference type="Proteomes" id="UP000515947"/>
    </source>
</evidence>
<dbReference type="AlphaFoldDB" id="A0A7G9REP2"/>
<dbReference type="Proteomes" id="UP000515947">
    <property type="component" value="Chromosome"/>
</dbReference>
<sequence length="327" mass="36537">MHAAPLDALYLDNFRSIKGAPNENHGRELLELHTVGRASGYTEAMVKDSAKILSGWTVGTTTDWAVFYDQAKHTTGPVTVLEFSDANAASDGRELAERYLRFLANHPATARTIARKLALRFVSDTPSDALVEVLAATYLSSGTDITAMLRQLVIHPEFVGSAGRKVRNTVDDLVATARVLQVEVHTPTRNESFARAIAYAHKGILLWQWPRPDGAPERNADWASASRMLGSFRMHWNMAGGYYPKVDATYKTARWWLPQRRLRLDEYVDHMCRMVLGRGSTSRDLKAVCQATGRAPGEIVTKDHPLVRYLFVRMVVCLLDSPSHMSR</sequence>